<accession>A4RXQ2</accession>
<evidence type="ECO:0000313" key="3">
    <source>
        <dbReference type="EMBL" id="ABO96325.1"/>
    </source>
</evidence>
<gene>
    <name evidence="3" type="ORF">OSTLU_49552</name>
</gene>
<organism evidence="3 4">
    <name type="scientific">Ostreococcus lucimarinus (strain CCE9901)</name>
    <dbReference type="NCBI Taxonomy" id="436017"/>
    <lineage>
        <taxon>Eukaryota</taxon>
        <taxon>Viridiplantae</taxon>
        <taxon>Chlorophyta</taxon>
        <taxon>Mamiellophyceae</taxon>
        <taxon>Mamiellales</taxon>
        <taxon>Bathycoccaceae</taxon>
        <taxon>Ostreococcus</taxon>
    </lineage>
</organism>
<dbReference type="SUPFAM" id="SSF81606">
    <property type="entry name" value="PP2C-like"/>
    <property type="match status" value="1"/>
</dbReference>
<dbReference type="Pfam" id="PF00481">
    <property type="entry name" value="PP2C"/>
    <property type="match status" value="1"/>
</dbReference>
<dbReference type="HOGENOM" id="CLU_013173_1_5_1"/>
<dbReference type="Gene3D" id="3.60.40.10">
    <property type="entry name" value="PPM-type phosphatase domain"/>
    <property type="match status" value="1"/>
</dbReference>
<protein>
    <recommendedName>
        <fullName evidence="2">PPM-type phosphatase domain-containing protein</fullName>
    </recommendedName>
</protein>
<feature type="domain" description="PPM-type phosphatase" evidence="2">
    <location>
        <begin position="49"/>
        <end position="327"/>
    </location>
</feature>
<sequence length="329" mass="35568">MGSESTSSGGARDLDSARASPPLSDEVSEAATATADGEANIPLVGAQVVVGVAFEQGQRAYMEDRYSAVTELKPFGLTGCDGVRRSFLGVYDGHNGDWAAQFASERMHTFLAPDVLLQDSSPSCPERLTRFNVDMETSLKKMYMDCDDEILNSTAAEGRRDGSTAVCVLQIGGALFTAHAGDSRAVVSYADGRTRAMTEDHKPSMSNERRRITAVGGKIEFCGCWRVIADHPYKPVRAALAVSRSLGDIDFKRPKDSGVTAEPDVSRYELTEDINFIILASDGMWDVIRDQEAGDIARKILATRGVLSEGNMHRGSSDNVTVVVAMYLH</sequence>
<dbReference type="PROSITE" id="PS51746">
    <property type="entry name" value="PPM_2"/>
    <property type="match status" value="1"/>
</dbReference>
<dbReference type="Proteomes" id="UP000001568">
    <property type="component" value="Chromosome 5"/>
</dbReference>
<keyword evidence="4" id="KW-1185">Reference proteome</keyword>
<evidence type="ECO:0000256" key="1">
    <source>
        <dbReference type="SAM" id="MobiDB-lite"/>
    </source>
</evidence>
<dbReference type="Gramene" id="ABO96325">
    <property type="protein sequence ID" value="ABO96325"/>
    <property type="gene ID" value="OSTLU_49552"/>
</dbReference>
<dbReference type="InterPro" id="IPR015655">
    <property type="entry name" value="PP2C"/>
</dbReference>
<dbReference type="RefSeq" id="XP_001418032.1">
    <property type="nucleotide sequence ID" value="XM_001417995.1"/>
</dbReference>
<dbReference type="PANTHER" id="PTHR13832:SF827">
    <property type="entry name" value="PROTEIN PHOSPHATASE 1L"/>
    <property type="match status" value="1"/>
</dbReference>
<dbReference type="OrthoDB" id="497134at2759"/>
<feature type="region of interest" description="Disordered" evidence="1">
    <location>
        <begin position="1"/>
        <end position="27"/>
    </location>
</feature>
<dbReference type="EMBL" id="CP000585">
    <property type="protein sequence ID" value="ABO96325.1"/>
    <property type="molecule type" value="Genomic_DNA"/>
</dbReference>
<dbReference type="GeneID" id="5002110"/>
<dbReference type="SMART" id="SM00332">
    <property type="entry name" value="PP2Cc"/>
    <property type="match status" value="1"/>
</dbReference>
<evidence type="ECO:0000313" key="4">
    <source>
        <dbReference type="Proteomes" id="UP000001568"/>
    </source>
</evidence>
<dbReference type="InterPro" id="IPR001932">
    <property type="entry name" value="PPM-type_phosphatase-like_dom"/>
</dbReference>
<name>A4RXQ2_OSTLU</name>
<evidence type="ECO:0000259" key="2">
    <source>
        <dbReference type="PROSITE" id="PS51746"/>
    </source>
</evidence>
<dbReference type="CDD" id="cd00143">
    <property type="entry name" value="PP2Cc"/>
    <property type="match status" value="1"/>
</dbReference>
<dbReference type="InterPro" id="IPR036457">
    <property type="entry name" value="PPM-type-like_dom_sf"/>
</dbReference>
<proteinExistence type="predicted"/>
<reference evidence="3 4" key="1">
    <citation type="journal article" date="2007" name="Proc. Natl. Acad. Sci. U.S.A.">
        <title>The tiny eukaryote Ostreococcus provides genomic insights into the paradox of plankton speciation.</title>
        <authorList>
            <person name="Palenik B."/>
            <person name="Grimwood J."/>
            <person name="Aerts A."/>
            <person name="Rouze P."/>
            <person name="Salamov A."/>
            <person name="Putnam N."/>
            <person name="Dupont C."/>
            <person name="Jorgensen R."/>
            <person name="Derelle E."/>
            <person name="Rombauts S."/>
            <person name="Zhou K."/>
            <person name="Otillar R."/>
            <person name="Merchant S.S."/>
            <person name="Podell S."/>
            <person name="Gaasterland T."/>
            <person name="Napoli C."/>
            <person name="Gendler K."/>
            <person name="Manuell A."/>
            <person name="Tai V."/>
            <person name="Vallon O."/>
            <person name="Piganeau G."/>
            <person name="Jancek S."/>
            <person name="Heijde M."/>
            <person name="Jabbari K."/>
            <person name="Bowler C."/>
            <person name="Lohr M."/>
            <person name="Robbens S."/>
            <person name="Werner G."/>
            <person name="Dubchak I."/>
            <person name="Pazour G.J."/>
            <person name="Ren Q."/>
            <person name="Paulsen I."/>
            <person name="Delwiche C."/>
            <person name="Schmutz J."/>
            <person name="Rokhsar D."/>
            <person name="Van de Peer Y."/>
            <person name="Moreau H."/>
            <person name="Grigoriev I.V."/>
        </authorList>
    </citation>
    <scope>NUCLEOTIDE SEQUENCE [LARGE SCALE GENOMIC DNA]</scope>
    <source>
        <strain evidence="3 4">CCE9901</strain>
    </source>
</reference>
<dbReference type="eggNOG" id="KOG0698">
    <property type="taxonomic scope" value="Eukaryota"/>
</dbReference>
<dbReference type="GO" id="GO:0004722">
    <property type="term" value="F:protein serine/threonine phosphatase activity"/>
    <property type="evidence" value="ECO:0007669"/>
    <property type="project" value="InterPro"/>
</dbReference>
<dbReference type="PANTHER" id="PTHR13832">
    <property type="entry name" value="PROTEIN PHOSPHATASE 2C"/>
    <property type="match status" value="1"/>
</dbReference>
<dbReference type="KEGG" id="olu:OSTLU_49552"/>
<dbReference type="OMA" id="PMELNVE"/>
<dbReference type="AlphaFoldDB" id="A4RXQ2"/>